<dbReference type="GO" id="GO:0009103">
    <property type="term" value="P:lipopolysaccharide biosynthetic process"/>
    <property type="evidence" value="ECO:0007669"/>
    <property type="project" value="UniProtKB-ARBA"/>
</dbReference>
<evidence type="ECO:0000256" key="2">
    <source>
        <dbReference type="ARBA" id="ARBA00022475"/>
    </source>
</evidence>
<feature type="transmembrane region" description="Helical" evidence="8">
    <location>
        <begin position="93"/>
        <end position="114"/>
    </location>
</feature>
<protein>
    <recommendedName>
        <fullName evidence="11">Glycosyltransferase RgtA/B/C/D-like domain-containing protein</fullName>
    </recommendedName>
</protein>
<accession>A0A437GV33</accession>
<evidence type="ECO:0000256" key="1">
    <source>
        <dbReference type="ARBA" id="ARBA00004651"/>
    </source>
</evidence>
<evidence type="ECO:0000313" key="10">
    <source>
        <dbReference type="Proteomes" id="UP000283003"/>
    </source>
</evidence>
<dbReference type="AlphaFoldDB" id="A0A437GV33"/>
<dbReference type="PANTHER" id="PTHR33908:SF11">
    <property type="entry name" value="MEMBRANE PROTEIN"/>
    <property type="match status" value="1"/>
</dbReference>
<feature type="transmembrane region" description="Helical" evidence="8">
    <location>
        <begin position="176"/>
        <end position="200"/>
    </location>
</feature>
<keyword evidence="2" id="KW-1003">Cell membrane</keyword>
<dbReference type="InterPro" id="IPR050297">
    <property type="entry name" value="LipidA_mod_glycosyltrf_83"/>
</dbReference>
<proteinExistence type="predicted"/>
<evidence type="ECO:0000256" key="7">
    <source>
        <dbReference type="ARBA" id="ARBA00023136"/>
    </source>
</evidence>
<dbReference type="GO" id="GO:0005886">
    <property type="term" value="C:plasma membrane"/>
    <property type="evidence" value="ECO:0007669"/>
    <property type="project" value="UniProtKB-SubCell"/>
</dbReference>
<feature type="transmembrane region" description="Helical" evidence="8">
    <location>
        <begin position="270"/>
        <end position="292"/>
    </location>
</feature>
<keyword evidence="7 8" id="KW-0472">Membrane</keyword>
<evidence type="ECO:0000313" key="9">
    <source>
        <dbReference type="EMBL" id="RVQ65482.1"/>
    </source>
</evidence>
<comment type="subcellular location">
    <subcellularLocation>
        <location evidence="1">Cell membrane</location>
        <topology evidence="1">Multi-pass membrane protein</topology>
    </subcellularLocation>
</comment>
<feature type="transmembrane region" description="Helical" evidence="8">
    <location>
        <begin position="212"/>
        <end position="232"/>
    </location>
</feature>
<dbReference type="EMBL" id="RXOL01000007">
    <property type="protein sequence ID" value="RVQ65482.1"/>
    <property type="molecule type" value="Genomic_DNA"/>
</dbReference>
<gene>
    <name evidence="9" type="ORF">EKN06_13170</name>
</gene>
<feature type="transmembrane region" description="Helical" evidence="8">
    <location>
        <begin position="24"/>
        <end position="47"/>
    </location>
</feature>
<evidence type="ECO:0000256" key="6">
    <source>
        <dbReference type="ARBA" id="ARBA00022989"/>
    </source>
</evidence>
<evidence type="ECO:0008006" key="11">
    <source>
        <dbReference type="Google" id="ProtNLM"/>
    </source>
</evidence>
<keyword evidence="6 8" id="KW-1133">Transmembrane helix</keyword>
<evidence type="ECO:0000256" key="4">
    <source>
        <dbReference type="ARBA" id="ARBA00022679"/>
    </source>
</evidence>
<keyword evidence="4" id="KW-0808">Transferase</keyword>
<dbReference type="Proteomes" id="UP000283003">
    <property type="component" value="Unassembled WGS sequence"/>
</dbReference>
<evidence type="ECO:0000256" key="8">
    <source>
        <dbReference type="SAM" id="Phobius"/>
    </source>
</evidence>
<keyword evidence="10" id="KW-1185">Reference proteome</keyword>
<sequence>MKVATASDSPGRNRAIDFRNPDNGAWPIMAIALLLIVQFALIFTHAVNWDESYHYGQLYDLATGQPLGALQTLYLRAYTWIVALPGNAIDHVVIARIGQWLCEWVTLAMIFVLARRFVDRTSAIVATLAYLATGYILQHGFALRADPMVTAVLIAALALFTRSTLGWRGILGVGLLAGFAPMLSIKAVLYAPAFAGIAWLRWCEFGRTGKAALRFVAIGAIAIATFAIVFALHSAMLAPKVAAVDGSIGLANSAASRMFFIGRPNNLGSLIQGILTGLGLTSLVVAAPFAIAKRAGSRAEKIALAGLLLPAVLPFVYENTAPYFYVFMLAPVAVACATSVAWLRPKIPAMVMTALLVALAIPVAIGDNRTTIDNQRRLATELDAMFPAPVAYFDHADVAPRNFKRNPMLTPWGYRGYLHRGVPVYRQTMEREPVPLLVPNWWVLRGMLNGSDEFFLPEDAKVLRENYLPFNGPIWLAGKTIAPGPAKAVEILVPGPYTVRDANVVIDGVNHAIGAIVLLNRGEHRIAATGGGTPARLVWGNRIEPRDRLDFQATWVPF</sequence>
<dbReference type="OrthoDB" id="7714635at2"/>
<feature type="transmembrane region" description="Helical" evidence="8">
    <location>
        <begin position="349"/>
        <end position="366"/>
    </location>
</feature>
<evidence type="ECO:0000256" key="5">
    <source>
        <dbReference type="ARBA" id="ARBA00022692"/>
    </source>
</evidence>
<keyword evidence="3" id="KW-0328">Glycosyltransferase</keyword>
<comment type="caution">
    <text evidence="9">The sequence shown here is derived from an EMBL/GenBank/DDBJ whole genome shotgun (WGS) entry which is preliminary data.</text>
</comment>
<reference evidence="9 10" key="1">
    <citation type="submission" date="2018-12" db="EMBL/GenBank/DDBJ databases">
        <title>Croceicoccus ponticola sp. nov., a lipolytic bacterium isolated from seawater.</title>
        <authorList>
            <person name="Yoon J.-H."/>
        </authorList>
    </citation>
    <scope>NUCLEOTIDE SEQUENCE [LARGE SCALE GENOMIC DNA]</scope>
    <source>
        <strain evidence="9 10">GM-16</strain>
    </source>
</reference>
<keyword evidence="5 8" id="KW-0812">Transmembrane</keyword>
<dbReference type="PANTHER" id="PTHR33908">
    <property type="entry name" value="MANNOSYLTRANSFERASE YKCB-RELATED"/>
    <property type="match status" value="1"/>
</dbReference>
<dbReference type="GO" id="GO:0016763">
    <property type="term" value="F:pentosyltransferase activity"/>
    <property type="evidence" value="ECO:0007669"/>
    <property type="project" value="TreeGrafter"/>
</dbReference>
<organism evidence="9 10">
    <name type="scientific">Croceicoccus ponticola</name>
    <dbReference type="NCBI Taxonomy" id="2217664"/>
    <lineage>
        <taxon>Bacteria</taxon>
        <taxon>Pseudomonadati</taxon>
        <taxon>Pseudomonadota</taxon>
        <taxon>Alphaproteobacteria</taxon>
        <taxon>Sphingomonadales</taxon>
        <taxon>Erythrobacteraceae</taxon>
        <taxon>Croceicoccus</taxon>
    </lineage>
</organism>
<name>A0A437GV33_9SPHN</name>
<evidence type="ECO:0000256" key="3">
    <source>
        <dbReference type="ARBA" id="ARBA00022676"/>
    </source>
</evidence>
<feature type="transmembrane region" description="Helical" evidence="8">
    <location>
        <begin position="120"/>
        <end position="137"/>
    </location>
</feature>
<feature type="transmembrane region" description="Helical" evidence="8">
    <location>
        <begin position="323"/>
        <end position="342"/>
    </location>
</feature>